<evidence type="ECO:0000256" key="3">
    <source>
        <dbReference type="PROSITE-ProRule" id="PRU00703"/>
    </source>
</evidence>
<feature type="domain" description="Methyl-accepting transducer" evidence="4">
    <location>
        <begin position="182"/>
        <end position="411"/>
    </location>
</feature>
<evidence type="ECO:0000256" key="2">
    <source>
        <dbReference type="PROSITE-ProRule" id="PRU00284"/>
    </source>
</evidence>
<evidence type="ECO:0000259" key="5">
    <source>
        <dbReference type="PROSITE" id="PS51371"/>
    </source>
</evidence>
<evidence type="ECO:0000256" key="1">
    <source>
        <dbReference type="ARBA" id="ARBA00023224"/>
    </source>
</evidence>
<dbReference type="PANTHER" id="PTHR32089:SF112">
    <property type="entry name" value="LYSOZYME-LIKE PROTEIN-RELATED"/>
    <property type="match status" value="1"/>
</dbReference>
<dbReference type="Pfam" id="PF00571">
    <property type="entry name" value="CBS"/>
    <property type="match status" value="1"/>
</dbReference>
<dbReference type="EMBL" id="AP018664">
    <property type="protein sequence ID" value="BBD99831.1"/>
    <property type="molecule type" value="Genomic_DNA"/>
</dbReference>
<dbReference type="GO" id="GO:0007165">
    <property type="term" value="P:signal transduction"/>
    <property type="evidence" value="ECO:0007669"/>
    <property type="project" value="UniProtKB-KW"/>
</dbReference>
<proteinExistence type="predicted"/>
<dbReference type="Proteomes" id="UP000279959">
    <property type="component" value="Chromosome"/>
</dbReference>
<protein>
    <submittedName>
        <fullName evidence="6">Chemotaxis protein</fullName>
    </submittedName>
</protein>
<dbReference type="AlphaFoldDB" id="A0A494W6F9"/>
<dbReference type="PROSITE" id="PS51371">
    <property type="entry name" value="CBS"/>
    <property type="match status" value="1"/>
</dbReference>
<dbReference type="SUPFAM" id="SSF54631">
    <property type="entry name" value="CBS-domain pair"/>
    <property type="match status" value="1"/>
</dbReference>
<keyword evidence="3" id="KW-0129">CBS domain</keyword>
<evidence type="ECO:0000259" key="4">
    <source>
        <dbReference type="PROSITE" id="PS50111"/>
    </source>
</evidence>
<keyword evidence="1 2" id="KW-0807">Transducer</keyword>
<dbReference type="InterPro" id="IPR046342">
    <property type="entry name" value="CBS_dom_sf"/>
</dbReference>
<dbReference type="PROSITE" id="PS50111">
    <property type="entry name" value="CHEMOTAXIS_TRANSDUC_2"/>
    <property type="match status" value="1"/>
</dbReference>
<dbReference type="InterPro" id="IPR000644">
    <property type="entry name" value="CBS_dom"/>
</dbReference>
<dbReference type="Pfam" id="PF00015">
    <property type="entry name" value="MCPsignal"/>
    <property type="match status" value="1"/>
</dbReference>
<keyword evidence="7" id="KW-1185">Reference proteome</keyword>
<organism evidence="6 7">
    <name type="scientific">Sphingobium amiense</name>
    <dbReference type="NCBI Taxonomy" id="135719"/>
    <lineage>
        <taxon>Bacteria</taxon>
        <taxon>Pseudomonadati</taxon>
        <taxon>Pseudomonadota</taxon>
        <taxon>Alphaproteobacteria</taxon>
        <taxon>Sphingomonadales</taxon>
        <taxon>Sphingomonadaceae</taxon>
        <taxon>Sphingobium</taxon>
    </lineage>
</organism>
<evidence type="ECO:0000313" key="6">
    <source>
        <dbReference type="EMBL" id="BBD99831.1"/>
    </source>
</evidence>
<name>A0A494W6F9_9SPHN</name>
<dbReference type="Gene3D" id="3.10.580.10">
    <property type="entry name" value="CBS-domain"/>
    <property type="match status" value="1"/>
</dbReference>
<dbReference type="Gene3D" id="1.10.287.950">
    <property type="entry name" value="Methyl-accepting chemotaxis protein"/>
    <property type="match status" value="1"/>
</dbReference>
<dbReference type="RefSeq" id="WP_066695999.1">
    <property type="nucleotide sequence ID" value="NZ_AP018664.1"/>
</dbReference>
<dbReference type="SUPFAM" id="SSF58104">
    <property type="entry name" value="Methyl-accepting chemotaxis protein (MCP) signaling domain"/>
    <property type="match status" value="1"/>
</dbReference>
<evidence type="ECO:0000313" key="7">
    <source>
        <dbReference type="Proteomes" id="UP000279959"/>
    </source>
</evidence>
<dbReference type="PANTHER" id="PTHR32089">
    <property type="entry name" value="METHYL-ACCEPTING CHEMOTAXIS PROTEIN MCPB"/>
    <property type="match status" value="1"/>
</dbReference>
<feature type="domain" description="CBS" evidence="5">
    <location>
        <begin position="18"/>
        <end position="79"/>
    </location>
</feature>
<sequence>MFPAARIAPPDGPLIAALHRGSASSVVRLGQPLSEAVDRFQQDSALRLLPVLDSHGRPAGAIYERDMRRILFNPFGHALLRNPSFGGRLDDHVKPCPTVERTDSVEALVDLFAAQGAGCEGLIVTDAGRYTGVLGSALLLRLSAERDARVALARADRAERITRESAAFRQDIAAMITGMAAMADQLSALATQAASHASADSADSAAMAVAAAQTAERLAELAAGGADLAQLFAAMEGEAQDAGTAIAEAAARSRSGLARSEALQAEADQVGEVVALIDSIARATSMLALNAGIEAARAGEAGQGFAVVAREVQALAQQTRGAAASIGGRIDHMRAAIADVAEGQAHMNATMTRADRLSAAVFEAVRQQSAFSRAIADSVAEAGSASTHIRAGARQISDTAQLRIATARDMRDVAGRLAGEAHQLERRAGGFIAAMGAA</sequence>
<accession>A0A494W6F9</accession>
<dbReference type="SMART" id="SM00283">
    <property type="entry name" value="MA"/>
    <property type="match status" value="1"/>
</dbReference>
<dbReference type="KEGG" id="sami:SAMIE_1033320"/>
<dbReference type="GO" id="GO:0016020">
    <property type="term" value="C:membrane"/>
    <property type="evidence" value="ECO:0007669"/>
    <property type="project" value="InterPro"/>
</dbReference>
<gene>
    <name evidence="6" type="ORF">SAMIE_1033320</name>
</gene>
<dbReference type="InterPro" id="IPR004089">
    <property type="entry name" value="MCPsignal_dom"/>
</dbReference>
<reference evidence="6 7" key="1">
    <citation type="submission" date="2018-05" db="EMBL/GenBank/DDBJ databases">
        <title>Complete Genome Sequence of the Nonylphenol-Degrading Bacterium Sphingobium amiense DSM 16289T.</title>
        <authorList>
            <person name="Ootsuka M."/>
            <person name="Nishizawa T."/>
            <person name="Ohta H."/>
        </authorList>
    </citation>
    <scope>NUCLEOTIDE SEQUENCE [LARGE SCALE GENOMIC DNA]</scope>
    <source>
        <strain evidence="6 7">DSM 16289</strain>
    </source>
</reference>